<sequence length="306" mass="33579">MPGMSSAFGGEMLGGPMGGMQGGPMGGMPGGPMGGMQGGPMGGMQGGPMGGMQGGPMGGMQGGPMGGMQGGPMGGMAVGTMGEIPGMPLNSMQMGMPLGMPGDMSNMPSMLPKFLCPKPVTFVSHTTPANSLFPRRSFRRAVKQTQPVSVDKKRLPKISYQDTSKKQSQHQSRRQDLSDYIQKKSKKPSRVRFALDIQEYNDDSQGEKLSSLDPVADNSTTEPDLYRTEPDLYREQTLESVKSRKWDQQKILDHPIHRLLQDRMDQIYQQEKLAMNFNRLAKERKSLRNSQINTLGIRLRTLPYKY</sequence>
<feature type="region of interest" description="Disordered" evidence="1">
    <location>
        <begin position="202"/>
        <end position="225"/>
    </location>
</feature>
<gene>
    <name evidence="2" type="ORF">EB796_022624</name>
</gene>
<proteinExistence type="predicted"/>
<accession>A0A7J7IYU0</accession>
<keyword evidence="3" id="KW-1185">Reference proteome</keyword>
<dbReference type="EMBL" id="VXIV02003256">
    <property type="protein sequence ID" value="KAF6019069.1"/>
    <property type="molecule type" value="Genomic_DNA"/>
</dbReference>
<comment type="caution">
    <text evidence="2">The sequence shown here is derived from an EMBL/GenBank/DDBJ whole genome shotgun (WGS) entry which is preliminary data.</text>
</comment>
<dbReference type="Proteomes" id="UP000593567">
    <property type="component" value="Unassembled WGS sequence"/>
</dbReference>
<dbReference type="AlphaFoldDB" id="A0A7J7IYU0"/>
<organism evidence="2 3">
    <name type="scientific">Bugula neritina</name>
    <name type="common">Brown bryozoan</name>
    <name type="synonym">Sertularia neritina</name>
    <dbReference type="NCBI Taxonomy" id="10212"/>
    <lineage>
        <taxon>Eukaryota</taxon>
        <taxon>Metazoa</taxon>
        <taxon>Spiralia</taxon>
        <taxon>Lophotrochozoa</taxon>
        <taxon>Bryozoa</taxon>
        <taxon>Gymnolaemata</taxon>
        <taxon>Cheilostomatida</taxon>
        <taxon>Flustrina</taxon>
        <taxon>Buguloidea</taxon>
        <taxon>Bugulidae</taxon>
        <taxon>Bugula</taxon>
    </lineage>
</organism>
<feature type="region of interest" description="Disordered" evidence="1">
    <location>
        <begin position="143"/>
        <end position="185"/>
    </location>
</feature>
<name>A0A7J7IYU0_BUGNE</name>
<reference evidence="2" key="1">
    <citation type="submission" date="2020-06" db="EMBL/GenBank/DDBJ databases">
        <title>Draft genome of Bugula neritina, a colonial animal packing powerful symbionts and potential medicines.</title>
        <authorList>
            <person name="Rayko M."/>
        </authorList>
    </citation>
    <scope>NUCLEOTIDE SEQUENCE [LARGE SCALE GENOMIC DNA]</scope>
    <source>
        <strain evidence="2">Kwan_BN1</strain>
    </source>
</reference>
<evidence type="ECO:0000313" key="3">
    <source>
        <dbReference type="Proteomes" id="UP000593567"/>
    </source>
</evidence>
<evidence type="ECO:0000313" key="2">
    <source>
        <dbReference type="EMBL" id="KAF6019069.1"/>
    </source>
</evidence>
<protein>
    <submittedName>
        <fullName evidence="2">Uncharacterized protein</fullName>
    </submittedName>
</protein>
<evidence type="ECO:0000256" key="1">
    <source>
        <dbReference type="SAM" id="MobiDB-lite"/>
    </source>
</evidence>